<keyword evidence="3" id="KW-0807">Transducer</keyword>
<keyword evidence="5" id="KW-1133">Transmembrane helix</keyword>
<feature type="region of interest" description="Disordered" evidence="4">
    <location>
        <begin position="371"/>
        <end position="390"/>
    </location>
</feature>
<evidence type="ECO:0000256" key="1">
    <source>
        <dbReference type="ARBA" id="ARBA00022500"/>
    </source>
</evidence>
<dbReference type="PROSITE" id="PS50111">
    <property type="entry name" value="CHEMOTAXIS_TRANSDUC_2"/>
    <property type="match status" value="1"/>
</dbReference>
<dbReference type="InterPro" id="IPR003660">
    <property type="entry name" value="HAMP_dom"/>
</dbReference>
<feature type="domain" description="Methyl-accepting transducer" evidence="6">
    <location>
        <begin position="362"/>
        <end position="577"/>
    </location>
</feature>
<sequence length="594" mass="65570">MNINIIRNISIRLRLITGFTIMVACVAIVGFIGRNGINHTQKIVTVANHLKQSQEYLLNARISVLYYMNFNDPTKVDVATTQLTNALYEINTADSVQTINAEKNDSLKQAITNYHDGLKAYALAEVNKQKTKRDWSKAGDKVGALITFDKHLNDYNKLSKDISYAHSQVRIAAWEFVAQQMDEKGNVNQKAINKVNSRLDKLYTIIDKARNTYSGEVIKTLDKIEGGYSDYQNAFEAFLTDNIEQGKQLRSMQNSGAKAAGLSSSMVKLVSTEESRIIQSASFWSTTLLIFAMVIGVVITRIINQSIINPVNRGLRLAEALADGELHHSFETSGKDEISRLMNALKQMNVKLREVVSEIANGAEQLNHASEQLNQSSQELTQGASEQAASLEEVSTTMEELVANIEQSNVNAGTSEKHSNKALEGIKITANESEKAFEANKLISEKIAMIEEIAMQTNILALNASVEAARAGEHGRGFAVVAGEVRKLAERSQDTASEIVRVAKESNTLSENSSELLSKMLPTIDTSNNLMKEISSATREQRDAVQQINAAIQQMNQTTQLNASSSEEIAGNAEELNSQATQLRELINYFKLKN</sequence>
<keyword evidence="5" id="KW-0812">Transmembrane</keyword>
<evidence type="ECO:0000313" key="8">
    <source>
        <dbReference type="EMBL" id="MBK3516762.1"/>
    </source>
</evidence>
<dbReference type="InterPro" id="IPR004089">
    <property type="entry name" value="MCPsignal_dom"/>
</dbReference>
<keyword evidence="5" id="KW-0472">Membrane</keyword>
<dbReference type="RefSeq" id="WP_200463993.1">
    <property type="nucleotide sequence ID" value="NZ_JAENRR010000008.1"/>
</dbReference>
<evidence type="ECO:0000256" key="5">
    <source>
        <dbReference type="SAM" id="Phobius"/>
    </source>
</evidence>
<dbReference type="PANTHER" id="PTHR43531">
    <property type="entry name" value="PROTEIN ICFG"/>
    <property type="match status" value="1"/>
</dbReference>
<accession>A0ABS1HGI3</accession>
<dbReference type="PANTHER" id="PTHR43531:SF11">
    <property type="entry name" value="METHYL-ACCEPTING CHEMOTAXIS PROTEIN 3"/>
    <property type="match status" value="1"/>
</dbReference>
<dbReference type="Gene3D" id="1.10.287.950">
    <property type="entry name" value="Methyl-accepting chemotaxis protein"/>
    <property type="match status" value="1"/>
</dbReference>
<evidence type="ECO:0000259" key="6">
    <source>
        <dbReference type="PROSITE" id="PS50111"/>
    </source>
</evidence>
<dbReference type="SMART" id="SM01358">
    <property type="entry name" value="HBM"/>
    <property type="match status" value="1"/>
</dbReference>
<dbReference type="InterPro" id="IPR051310">
    <property type="entry name" value="MCP_chemotaxis"/>
</dbReference>
<feature type="transmembrane region" description="Helical" evidence="5">
    <location>
        <begin position="12"/>
        <end position="33"/>
    </location>
</feature>
<organism evidence="8 9">
    <name type="scientific">Carboxylicivirga marina</name>
    <dbReference type="NCBI Taxonomy" id="2800988"/>
    <lineage>
        <taxon>Bacteria</taxon>
        <taxon>Pseudomonadati</taxon>
        <taxon>Bacteroidota</taxon>
        <taxon>Bacteroidia</taxon>
        <taxon>Marinilabiliales</taxon>
        <taxon>Marinilabiliaceae</taxon>
        <taxon>Carboxylicivirga</taxon>
    </lineage>
</organism>
<evidence type="ECO:0000313" key="9">
    <source>
        <dbReference type="Proteomes" id="UP000605676"/>
    </source>
</evidence>
<dbReference type="PROSITE" id="PS51257">
    <property type="entry name" value="PROKAR_LIPOPROTEIN"/>
    <property type="match status" value="1"/>
</dbReference>
<evidence type="ECO:0000256" key="3">
    <source>
        <dbReference type="PROSITE-ProRule" id="PRU00284"/>
    </source>
</evidence>
<dbReference type="Pfam" id="PF00672">
    <property type="entry name" value="HAMP"/>
    <property type="match status" value="1"/>
</dbReference>
<evidence type="ECO:0000259" key="7">
    <source>
        <dbReference type="PROSITE" id="PS50885"/>
    </source>
</evidence>
<protein>
    <submittedName>
        <fullName evidence="8">Methyl-accepting chemotaxis protein</fullName>
    </submittedName>
</protein>
<dbReference type="PROSITE" id="PS50885">
    <property type="entry name" value="HAMP"/>
    <property type="match status" value="1"/>
</dbReference>
<evidence type="ECO:0000256" key="2">
    <source>
        <dbReference type="ARBA" id="ARBA00029447"/>
    </source>
</evidence>
<dbReference type="SMART" id="SM00283">
    <property type="entry name" value="MA"/>
    <property type="match status" value="1"/>
</dbReference>
<dbReference type="CDD" id="cd06225">
    <property type="entry name" value="HAMP"/>
    <property type="match status" value="1"/>
</dbReference>
<comment type="similarity">
    <text evidence="2">Belongs to the methyl-accepting chemotaxis (MCP) protein family.</text>
</comment>
<dbReference type="PRINTS" id="PR00260">
    <property type="entry name" value="CHEMTRNSDUCR"/>
</dbReference>
<name>A0ABS1HGI3_9BACT</name>
<keyword evidence="9" id="KW-1185">Reference proteome</keyword>
<dbReference type="SMART" id="SM00304">
    <property type="entry name" value="HAMP"/>
    <property type="match status" value="1"/>
</dbReference>
<dbReference type="InterPro" id="IPR004090">
    <property type="entry name" value="Chemotax_Me-accpt_rcpt"/>
</dbReference>
<keyword evidence="1" id="KW-0145">Chemotaxis</keyword>
<dbReference type="Pfam" id="PF00015">
    <property type="entry name" value="MCPsignal"/>
    <property type="match status" value="1"/>
</dbReference>
<gene>
    <name evidence="8" type="ORF">JIV24_05360</name>
</gene>
<proteinExistence type="inferred from homology"/>
<reference evidence="8 9" key="1">
    <citation type="submission" date="2021-01" db="EMBL/GenBank/DDBJ databases">
        <title>Carboxyliciviraga sp.nov., isolated from coastal sediments.</title>
        <authorList>
            <person name="Lu D."/>
            <person name="Zhang T."/>
        </authorList>
    </citation>
    <scope>NUCLEOTIDE SEQUENCE [LARGE SCALE GENOMIC DNA]</scope>
    <source>
        <strain evidence="8 9">N1Y132</strain>
    </source>
</reference>
<dbReference type="Proteomes" id="UP000605676">
    <property type="component" value="Unassembled WGS sequence"/>
</dbReference>
<evidence type="ECO:0000256" key="4">
    <source>
        <dbReference type="SAM" id="MobiDB-lite"/>
    </source>
</evidence>
<dbReference type="InterPro" id="IPR032255">
    <property type="entry name" value="HBM"/>
</dbReference>
<dbReference type="EMBL" id="JAENRR010000008">
    <property type="protein sequence ID" value="MBK3516762.1"/>
    <property type="molecule type" value="Genomic_DNA"/>
</dbReference>
<feature type="transmembrane region" description="Helical" evidence="5">
    <location>
        <begin position="283"/>
        <end position="303"/>
    </location>
</feature>
<dbReference type="SUPFAM" id="SSF58104">
    <property type="entry name" value="Methyl-accepting chemotaxis protein (MCP) signaling domain"/>
    <property type="match status" value="1"/>
</dbReference>
<comment type="caution">
    <text evidence="8">The sequence shown here is derived from an EMBL/GenBank/DDBJ whole genome shotgun (WGS) entry which is preliminary data.</text>
</comment>
<feature type="domain" description="HAMP" evidence="7">
    <location>
        <begin position="305"/>
        <end position="357"/>
    </location>
</feature>